<dbReference type="EMBL" id="VSWD01000013">
    <property type="protein sequence ID" value="KAK3084456.1"/>
    <property type="molecule type" value="Genomic_DNA"/>
</dbReference>
<dbReference type="SUPFAM" id="SSF52540">
    <property type="entry name" value="P-loop containing nucleoside triphosphate hydrolases"/>
    <property type="match status" value="1"/>
</dbReference>
<feature type="domain" description="Sulfotransferase" evidence="3">
    <location>
        <begin position="46"/>
        <end position="171"/>
    </location>
</feature>
<dbReference type="PANTHER" id="PTHR11783">
    <property type="entry name" value="SULFOTRANSFERASE SULT"/>
    <property type="match status" value="1"/>
</dbReference>
<evidence type="ECO:0000259" key="3">
    <source>
        <dbReference type="Pfam" id="PF00685"/>
    </source>
</evidence>
<dbReference type="InterPro" id="IPR000863">
    <property type="entry name" value="Sulfotransferase_dom"/>
</dbReference>
<protein>
    <recommendedName>
        <fullName evidence="3">Sulfotransferase domain-containing protein</fullName>
    </recommendedName>
</protein>
<dbReference type="AlphaFoldDB" id="A0AA89BJC4"/>
<evidence type="ECO:0000313" key="4">
    <source>
        <dbReference type="EMBL" id="KAK3084456.1"/>
    </source>
</evidence>
<gene>
    <name evidence="4" type="ORF">FSP39_013849</name>
</gene>
<evidence type="ECO:0000256" key="2">
    <source>
        <dbReference type="ARBA" id="ARBA00022679"/>
    </source>
</evidence>
<dbReference type="Gene3D" id="3.40.50.300">
    <property type="entry name" value="P-loop containing nucleotide triphosphate hydrolases"/>
    <property type="match status" value="1"/>
</dbReference>
<sequence length="195" mass="22946">MLRIYDRQGKSMIAQKYDGMYFPYPLTDQGIGEHLSEMRNMASREDDVLITSYPKSGTHWLLEAVHMLMNNSVEYFRKDFPSPTGKSDGFPLLEYMLINKEIESLKPPRLMICHLKPKYIPQNFKGKIIHLTRNPKDVAVSYYTFIRKLKILEYEGEWNDFIPMFTKGDGMIFQICNTGSSIIIIIYHDNRRIKY</sequence>
<evidence type="ECO:0000256" key="1">
    <source>
        <dbReference type="ARBA" id="ARBA00005771"/>
    </source>
</evidence>
<dbReference type="Pfam" id="PF00685">
    <property type="entry name" value="Sulfotransfer_1"/>
    <property type="match status" value="1"/>
</dbReference>
<comment type="similarity">
    <text evidence="1">Belongs to the sulfotransferase 1 family.</text>
</comment>
<accession>A0AA89BJC4</accession>
<dbReference type="InterPro" id="IPR027417">
    <property type="entry name" value="P-loop_NTPase"/>
</dbReference>
<reference evidence="4" key="1">
    <citation type="submission" date="2019-08" db="EMBL/GenBank/DDBJ databases">
        <title>The improved chromosome-level genome for the pearl oyster Pinctada fucata martensii using PacBio sequencing and Hi-C.</title>
        <authorList>
            <person name="Zheng Z."/>
        </authorList>
    </citation>
    <scope>NUCLEOTIDE SEQUENCE</scope>
    <source>
        <strain evidence="4">ZZ-2019</strain>
        <tissue evidence="4">Adductor muscle</tissue>
    </source>
</reference>
<evidence type="ECO:0000313" key="5">
    <source>
        <dbReference type="Proteomes" id="UP001186944"/>
    </source>
</evidence>
<keyword evidence="2" id="KW-0808">Transferase</keyword>
<organism evidence="4 5">
    <name type="scientific">Pinctada imbricata</name>
    <name type="common">Atlantic pearl-oyster</name>
    <name type="synonym">Pinctada martensii</name>
    <dbReference type="NCBI Taxonomy" id="66713"/>
    <lineage>
        <taxon>Eukaryota</taxon>
        <taxon>Metazoa</taxon>
        <taxon>Spiralia</taxon>
        <taxon>Lophotrochozoa</taxon>
        <taxon>Mollusca</taxon>
        <taxon>Bivalvia</taxon>
        <taxon>Autobranchia</taxon>
        <taxon>Pteriomorphia</taxon>
        <taxon>Pterioida</taxon>
        <taxon>Pterioidea</taxon>
        <taxon>Pteriidae</taxon>
        <taxon>Pinctada</taxon>
    </lineage>
</organism>
<comment type="caution">
    <text evidence="4">The sequence shown here is derived from an EMBL/GenBank/DDBJ whole genome shotgun (WGS) entry which is preliminary data.</text>
</comment>
<dbReference type="Proteomes" id="UP001186944">
    <property type="component" value="Unassembled WGS sequence"/>
</dbReference>
<keyword evidence="5" id="KW-1185">Reference proteome</keyword>
<dbReference type="GO" id="GO:0008146">
    <property type="term" value="F:sulfotransferase activity"/>
    <property type="evidence" value="ECO:0007669"/>
    <property type="project" value="InterPro"/>
</dbReference>
<proteinExistence type="inferred from homology"/>
<name>A0AA89BJC4_PINIB</name>